<sequence>MMSYDFIFNGAWFLVPLILVAGQAEESSSIRGRILRSHVPIQVAPKVDGKLGIFCFPGLQRNFPGTLFSSVKVRVSLEPGEFDVFPGSNEQEVLSAYTKSLLRWGFEFRSRASQGPKFSLSPFQNTCLGVLSDQDYIIALRSHNIDPERLMLFLAGIVCFFGAESIATSLFCNCVLGSMFACLGSALLAAFFISRMMPLIAGMSVLFCGLVVTTAMLKTTASRGFELLKNPSIVLYILATTAATVGLIRYKKPHGDPRVRTAFLWALQVLGLFSIFFSITLKKFAFALDAGLLAMKHVVYPRIANLLCWFTRRWRMRSHQSQDRLSDEEFILSGMQETKEGLEKLRLSCSAPGVAWWQILSRLEEKDRFLAFMCTGAHVTDAEIQSHYDEFVAGAGKGIEPISRAEISSDVQISAEKSRGFQEGTSDFSKSDEKYTHTAVVATKAERQKYCPEEHIRRLPIILGGIARRNFFGAQENLFLEPSFETEFCD</sequence>
<dbReference type="PANTHER" id="PTHR13598">
    <property type="entry name" value="AT07567P-RELATED"/>
    <property type="match status" value="1"/>
</dbReference>
<dbReference type="GO" id="GO:0005637">
    <property type="term" value="C:nuclear inner membrane"/>
    <property type="evidence" value="ECO:0007669"/>
    <property type="project" value="UniProtKB-SubCell"/>
</dbReference>
<keyword evidence="5 8" id="KW-1133">Transmembrane helix</keyword>
<dbReference type="InterPro" id="IPR019358">
    <property type="entry name" value="NEMP_fam"/>
</dbReference>
<feature type="transmembrane region" description="Helical" evidence="8">
    <location>
        <begin position="233"/>
        <end position="250"/>
    </location>
</feature>
<dbReference type="Proteomes" id="UP000678499">
    <property type="component" value="Unassembled WGS sequence"/>
</dbReference>
<evidence type="ECO:0000256" key="5">
    <source>
        <dbReference type="ARBA" id="ARBA00022989"/>
    </source>
</evidence>
<dbReference type="EMBL" id="OA884292">
    <property type="protein sequence ID" value="CAD7280570.1"/>
    <property type="molecule type" value="Genomic_DNA"/>
</dbReference>
<evidence type="ECO:0000313" key="11">
    <source>
        <dbReference type="Proteomes" id="UP000678499"/>
    </source>
</evidence>
<evidence type="ECO:0000313" key="10">
    <source>
        <dbReference type="EMBL" id="CAD7280570.1"/>
    </source>
</evidence>
<feature type="transmembrane region" description="Helical" evidence="8">
    <location>
        <begin position="262"/>
        <end position="281"/>
    </location>
</feature>
<evidence type="ECO:0000256" key="6">
    <source>
        <dbReference type="ARBA" id="ARBA00023136"/>
    </source>
</evidence>
<feature type="transmembrane region" description="Helical" evidence="8">
    <location>
        <begin position="200"/>
        <end position="221"/>
    </location>
</feature>
<proteinExistence type="inferred from homology"/>
<name>A0A7R9BSR3_9CRUS</name>
<feature type="transmembrane region" description="Helical" evidence="8">
    <location>
        <begin position="150"/>
        <end position="169"/>
    </location>
</feature>
<protein>
    <submittedName>
        <fullName evidence="10">Uncharacterized protein</fullName>
    </submittedName>
</protein>
<evidence type="ECO:0000256" key="2">
    <source>
        <dbReference type="ARBA" id="ARBA00005748"/>
    </source>
</evidence>
<feature type="signal peptide" evidence="9">
    <location>
        <begin position="1"/>
        <end position="22"/>
    </location>
</feature>
<evidence type="ECO:0000256" key="1">
    <source>
        <dbReference type="ARBA" id="ARBA00004575"/>
    </source>
</evidence>
<reference evidence="10" key="1">
    <citation type="submission" date="2020-11" db="EMBL/GenBank/DDBJ databases">
        <authorList>
            <person name="Tran Van P."/>
        </authorList>
    </citation>
    <scope>NUCLEOTIDE SEQUENCE</scope>
</reference>
<feature type="chain" id="PRO_5036210292" evidence="9">
    <location>
        <begin position="23"/>
        <end position="490"/>
    </location>
</feature>
<dbReference type="OrthoDB" id="509138at2759"/>
<evidence type="ECO:0000256" key="4">
    <source>
        <dbReference type="ARBA" id="ARBA00022729"/>
    </source>
</evidence>
<accession>A0A7R9BSR3</accession>
<evidence type="ECO:0000256" key="3">
    <source>
        <dbReference type="ARBA" id="ARBA00022692"/>
    </source>
</evidence>
<organism evidence="10">
    <name type="scientific">Notodromas monacha</name>
    <dbReference type="NCBI Taxonomy" id="399045"/>
    <lineage>
        <taxon>Eukaryota</taxon>
        <taxon>Metazoa</taxon>
        <taxon>Ecdysozoa</taxon>
        <taxon>Arthropoda</taxon>
        <taxon>Crustacea</taxon>
        <taxon>Oligostraca</taxon>
        <taxon>Ostracoda</taxon>
        <taxon>Podocopa</taxon>
        <taxon>Podocopida</taxon>
        <taxon>Cypridocopina</taxon>
        <taxon>Cypridoidea</taxon>
        <taxon>Cyprididae</taxon>
        <taxon>Notodromas</taxon>
    </lineage>
</organism>
<evidence type="ECO:0000256" key="9">
    <source>
        <dbReference type="SAM" id="SignalP"/>
    </source>
</evidence>
<keyword evidence="6 8" id="KW-0472">Membrane</keyword>
<keyword evidence="4 9" id="KW-0732">Signal</keyword>
<comment type="subcellular location">
    <subcellularLocation>
        <location evidence="1">Nucleus inner membrane</location>
        <topology evidence="1">Multi-pass membrane protein</topology>
        <orientation evidence="1">Nucleoplasmic side</orientation>
    </subcellularLocation>
</comment>
<dbReference type="PANTHER" id="PTHR13598:SF1">
    <property type="entry name" value="AT07567P-RELATED"/>
    <property type="match status" value="1"/>
</dbReference>
<evidence type="ECO:0000256" key="7">
    <source>
        <dbReference type="ARBA" id="ARBA00023242"/>
    </source>
</evidence>
<comment type="similarity">
    <text evidence="2">Belongs to the NEMP family.</text>
</comment>
<keyword evidence="3 8" id="KW-0812">Transmembrane</keyword>
<keyword evidence="7" id="KW-0539">Nucleus</keyword>
<keyword evidence="11" id="KW-1185">Reference proteome</keyword>
<dbReference type="Pfam" id="PF10225">
    <property type="entry name" value="NEMP"/>
    <property type="match status" value="1"/>
</dbReference>
<dbReference type="EMBL" id="CAJPEX010002255">
    <property type="protein sequence ID" value="CAG0920722.1"/>
    <property type="molecule type" value="Genomic_DNA"/>
</dbReference>
<evidence type="ECO:0000256" key="8">
    <source>
        <dbReference type="SAM" id="Phobius"/>
    </source>
</evidence>
<dbReference type="AlphaFoldDB" id="A0A7R9BSR3"/>
<feature type="transmembrane region" description="Helical" evidence="8">
    <location>
        <begin position="175"/>
        <end position="193"/>
    </location>
</feature>
<gene>
    <name evidence="10" type="ORF">NMOB1V02_LOCUS8228</name>
</gene>